<feature type="compositionally biased region" description="Polar residues" evidence="1">
    <location>
        <begin position="73"/>
        <end position="84"/>
    </location>
</feature>
<evidence type="ECO:0000313" key="3">
    <source>
        <dbReference type="Proteomes" id="UP000325313"/>
    </source>
</evidence>
<organism evidence="2 3">
    <name type="scientific">Puccinia graminis f. sp. tritici</name>
    <dbReference type="NCBI Taxonomy" id="56615"/>
    <lineage>
        <taxon>Eukaryota</taxon>
        <taxon>Fungi</taxon>
        <taxon>Dikarya</taxon>
        <taxon>Basidiomycota</taxon>
        <taxon>Pucciniomycotina</taxon>
        <taxon>Pucciniomycetes</taxon>
        <taxon>Pucciniales</taxon>
        <taxon>Pucciniaceae</taxon>
        <taxon>Puccinia</taxon>
    </lineage>
</organism>
<dbReference type="AlphaFoldDB" id="A0A5B0SDU4"/>
<accession>A0A5B0SDU4</accession>
<feature type="compositionally biased region" description="Polar residues" evidence="1">
    <location>
        <begin position="208"/>
        <end position="223"/>
    </location>
</feature>
<proteinExistence type="predicted"/>
<feature type="region of interest" description="Disordered" evidence="1">
    <location>
        <begin position="1"/>
        <end position="98"/>
    </location>
</feature>
<feature type="region of interest" description="Disordered" evidence="1">
    <location>
        <begin position="184"/>
        <end position="223"/>
    </location>
</feature>
<reference evidence="2 3" key="1">
    <citation type="submission" date="2019-05" db="EMBL/GenBank/DDBJ databases">
        <title>Emergence of the Ug99 lineage of the wheat stem rust pathogen through somatic hybridization.</title>
        <authorList>
            <person name="Li F."/>
            <person name="Upadhyaya N.M."/>
            <person name="Sperschneider J."/>
            <person name="Matny O."/>
            <person name="Nguyen-Phuc H."/>
            <person name="Mago R."/>
            <person name="Raley C."/>
            <person name="Miller M.E."/>
            <person name="Silverstein K.A.T."/>
            <person name="Henningsen E."/>
            <person name="Hirsch C.D."/>
            <person name="Visser B."/>
            <person name="Pretorius Z.A."/>
            <person name="Steffenson B.J."/>
            <person name="Schwessinger B."/>
            <person name="Dodds P.N."/>
            <person name="Figueroa M."/>
        </authorList>
    </citation>
    <scope>NUCLEOTIDE SEQUENCE [LARGE SCALE GENOMIC DNA]</scope>
    <source>
        <strain evidence="2 3">Ug99</strain>
    </source>
</reference>
<comment type="caution">
    <text evidence="2">The sequence shown here is derived from an EMBL/GenBank/DDBJ whole genome shotgun (WGS) entry which is preliminary data.</text>
</comment>
<dbReference type="EMBL" id="VDEP01000035">
    <property type="protein sequence ID" value="KAA1136246.1"/>
    <property type="molecule type" value="Genomic_DNA"/>
</dbReference>
<protein>
    <submittedName>
        <fullName evidence="2">Uncharacterized protein</fullName>
    </submittedName>
</protein>
<gene>
    <name evidence="2" type="ORF">PGTUg99_012593</name>
</gene>
<name>A0A5B0SDU4_PUCGR</name>
<feature type="region of interest" description="Disordered" evidence="1">
    <location>
        <begin position="133"/>
        <end position="168"/>
    </location>
</feature>
<sequence length="329" mass="37002">MSFGYNVDTNSEPRQLEENHSGQSGQNQEGFISGSSQDGGRAIPQFNRRPSESTQPLRLPSIQLPPHVDFSRSHNQSRFSTCPSLHQHKPGKESSPTTEKMLRKFFARSDDISNGFAYIAPSHTGSSAGGILSDGVPTLRNQDSQAHGSHFHHSSGSHSQQSFQPVAVHSDAHRQLPFMVGAAPKAYTPYSGSSTREDRPNHGEERLWQNTLQTESSTNVRSSLTESSLNANQFEEGEPDEGELYRCRDCNRKCKSEASYLKHRSMMCTHRLGALTLECRYCKRHYTYAGYLQRHELEVERLFQEFIRFLSTLSNQLCSHLEIISPTPT</sequence>
<dbReference type="Proteomes" id="UP000325313">
    <property type="component" value="Unassembled WGS sequence"/>
</dbReference>
<feature type="compositionally biased region" description="Polar residues" evidence="1">
    <location>
        <begin position="21"/>
        <end position="38"/>
    </location>
</feature>
<feature type="compositionally biased region" description="Basic and acidic residues" evidence="1">
    <location>
        <begin position="195"/>
        <end position="207"/>
    </location>
</feature>
<evidence type="ECO:0000313" key="2">
    <source>
        <dbReference type="EMBL" id="KAA1136246.1"/>
    </source>
</evidence>
<evidence type="ECO:0000256" key="1">
    <source>
        <dbReference type="SAM" id="MobiDB-lite"/>
    </source>
</evidence>